<evidence type="ECO:0000313" key="2">
    <source>
        <dbReference type="EMBL" id="KAK3046582.1"/>
    </source>
</evidence>
<reference evidence="2" key="1">
    <citation type="submission" date="2023-04" db="EMBL/GenBank/DDBJ databases">
        <title>Black Yeasts Isolated from many extreme environments.</title>
        <authorList>
            <person name="Coleine C."/>
            <person name="Stajich J.E."/>
            <person name="Selbmann L."/>
        </authorList>
    </citation>
    <scope>NUCLEOTIDE SEQUENCE</scope>
    <source>
        <strain evidence="2">CCFEE 5312</strain>
    </source>
</reference>
<evidence type="ECO:0000259" key="1">
    <source>
        <dbReference type="Pfam" id="PF18566"/>
    </source>
</evidence>
<sequence length="440" mass="49989">MGRPNSAREHHVRSILRGAPGETYAMLRYSGHLLLMVSLYAMLFDDDEFEKEDSLVFNWNPMFWGMGPERFTYNTKSLQDAIMTEMERNKYVGVCCEPNMVFVVCNQFPIIAMHYNDIRHGTTVADELLPKYVAAWEKKGMVGSGSLYPDAWLEQQDVTMAAKDPAFTAWANAWMHAWRSDFVVPLYEKQSLGYITNFDGEIQLNPHELGNIFREMVGTEGAAADNKDTYREAIRRTKDLPKKAKMVPYTKPTFGVIAQWLSELGRSELDGLLKYADEHLQPTWEKGGLYYERNDEPYDEDLRWTHMDPFSGNGCIGYARLNVAGGQKKMWEAPWTAATLQKRPWVDGVDLGQGVDFVRAIFDEEAKLVLLTVRSWDGSKKSIRPVVKNLPAGTYLVKVGAEEARREKLGSGDELALDVEVGGEEVDVVVRLRHSLDMMS</sequence>
<feature type="domain" description="Linalool dehydratase/isomerase" evidence="1">
    <location>
        <begin position="29"/>
        <end position="296"/>
    </location>
</feature>
<proteinExistence type="predicted"/>
<accession>A0AAJ0DAZ6</accession>
<organism evidence="2 3">
    <name type="scientific">Extremus antarcticus</name>
    <dbReference type="NCBI Taxonomy" id="702011"/>
    <lineage>
        <taxon>Eukaryota</taxon>
        <taxon>Fungi</taxon>
        <taxon>Dikarya</taxon>
        <taxon>Ascomycota</taxon>
        <taxon>Pezizomycotina</taxon>
        <taxon>Dothideomycetes</taxon>
        <taxon>Dothideomycetidae</taxon>
        <taxon>Mycosphaerellales</taxon>
        <taxon>Extremaceae</taxon>
        <taxon>Extremus</taxon>
    </lineage>
</organism>
<name>A0AAJ0DAZ6_9PEZI</name>
<dbReference type="Pfam" id="PF18566">
    <property type="entry name" value="Ldi"/>
    <property type="match status" value="1"/>
</dbReference>
<dbReference type="AlphaFoldDB" id="A0AAJ0DAZ6"/>
<protein>
    <recommendedName>
        <fullName evidence="1">Linalool dehydratase/isomerase domain-containing protein</fullName>
    </recommendedName>
</protein>
<dbReference type="Proteomes" id="UP001271007">
    <property type="component" value="Unassembled WGS sequence"/>
</dbReference>
<dbReference type="EMBL" id="JAWDJX010000086">
    <property type="protein sequence ID" value="KAK3046582.1"/>
    <property type="molecule type" value="Genomic_DNA"/>
</dbReference>
<evidence type="ECO:0000313" key="3">
    <source>
        <dbReference type="Proteomes" id="UP001271007"/>
    </source>
</evidence>
<dbReference type="InterPro" id="IPR041411">
    <property type="entry name" value="Ldi"/>
</dbReference>
<comment type="caution">
    <text evidence="2">The sequence shown here is derived from an EMBL/GenBank/DDBJ whole genome shotgun (WGS) entry which is preliminary data.</text>
</comment>
<keyword evidence="3" id="KW-1185">Reference proteome</keyword>
<gene>
    <name evidence="2" type="ORF">LTR09_011930</name>
</gene>